<dbReference type="NCBIfam" id="TIGR03696">
    <property type="entry name" value="Rhs_assc_core"/>
    <property type="match status" value="1"/>
</dbReference>
<gene>
    <name evidence="2" type="ORF">ESB13_23125</name>
</gene>
<dbReference type="AlphaFoldDB" id="A0A4Q1CYX7"/>
<reference evidence="2 3" key="1">
    <citation type="submission" date="2019-01" db="EMBL/GenBank/DDBJ databases">
        <title>Filimonas sp. strain TTM-71.</title>
        <authorList>
            <person name="Chen W.-M."/>
        </authorList>
    </citation>
    <scope>NUCLEOTIDE SEQUENCE [LARGE SCALE GENOMIC DNA]</scope>
    <source>
        <strain evidence="2 3">TTM-71</strain>
    </source>
</reference>
<dbReference type="EMBL" id="SDHZ01000006">
    <property type="protein sequence ID" value="RXK80530.1"/>
    <property type="molecule type" value="Genomic_DNA"/>
</dbReference>
<evidence type="ECO:0000313" key="3">
    <source>
        <dbReference type="Proteomes" id="UP000290545"/>
    </source>
</evidence>
<feature type="region of interest" description="Disordered" evidence="1">
    <location>
        <begin position="134"/>
        <end position="154"/>
    </location>
</feature>
<evidence type="ECO:0000313" key="2">
    <source>
        <dbReference type="EMBL" id="RXK80530.1"/>
    </source>
</evidence>
<comment type="caution">
    <text evidence="2">The sequence shown here is derived from an EMBL/GenBank/DDBJ whole genome shotgun (WGS) entry which is preliminary data.</text>
</comment>
<evidence type="ECO:0000256" key="1">
    <source>
        <dbReference type="SAM" id="MobiDB-lite"/>
    </source>
</evidence>
<protein>
    <recommendedName>
        <fullName evidence="4">RHS repeat-associated core domain-containing protein</fullName>
    </recommendedName>
</protein>
<accession>A0A4Q1CYX7</accession>
<proteinExistence type="predicted"/>
<dbReference type="Gene3D" id="2.180.10.10">
    <property type="entry name" value="RHS repeat-associated core"/>
    <property type="match status" value="1"/>
</dbReference>
<dbReference type="InterPro" id="IPR022385">
    <property type="entry name" value="Rhs_assc_core"/>
</dbReference>
<sequence length="189" mass="21200">MENRLKYNGKELQGEEFSDGSGLELYDFGARTQDPQLGRWWGIDPLADQMRRHSPYNFAFDNPLRFIDKDGMAFFDWKKDKDGNFIYDKYLIAANASTELGKGDSYVGAAATVTSGSRGADGSINPETVHSLNADGSVTDMKSGTTFTEGESKKTAKGSSITSYKSEQWGFLFQSLQPILRHRLERLWK</sequence>
<organism evidence="2 3">
    <name type="scientific">Filimonas effusa</name>
    <dbReference type="NCBI Taxonomy" id="2508721"/>
    <lineage>
        <taxon>Bacteria</taxon>
        <taxon>Pseudomonadati</taxon>
        <taxon>Bacteroidota</taxon>
        <taxon>Chitinophagia</taxon>
        <taxon>Chitinophagales</taxon>
        <taxon>Chitinophagaceae</taxon>
        <taxon>Filimonas</taxon>
    </lineage>
</organism>
<name>A0A4Q1CYX7_9BACT</name>
<dbReference type="Proteomes" id="UP000290545">
    <property type="component" value="Unassembled WGS sequence"/>
</dbReference>
<evidence type="ECO:0008006" key="4">
    <source>
        <dbReference type="Google" id="ProtNLM"/>
    </source>
</evidence>
<feature type="compositionally biased region" description="Polar residues" evidence="1">
    <location>
        <begin position="134"/>
        <end position="149"/>
    </location>
</feature>
<dbReference type="OrthoDB" id="667524at2"/>
<keyword evidence="3" id="KW-1185">Reference proteome</keyword>